<accession>A0ABS0F770</accession>
<comment type="caution">
    <text evidence="7">The sequence shown here is derived from an EMBL/GenBank/DDBJ whole genome shotgun (WGS) entry which is preliminary data.</text>
</comment>
<dbReference type="Gene3D" id="1.20.1440.20">
    <property type="entry name" value="LemA-like domain"/>
    <property type="match status" value="1"/>
</dbReference>
<evidence type="ECO:0000256" key="2">
    <source>
        <dbReference type="ARBA" id="ARBA00008854"/>
    </source>
</evidence>
<dbReference type="SUPFAM" id="SSF140478">
    <property type="entry name" value="LemA-like"/>
    <property type="match status" value="1"/>
</dbReference>
<dbReference type="Pfam" id="PF04011">
    <property type="entry name" value="LemA"/>
    <property type="match status" value="1"/>
</dbReference>
<evidence type="ECO:0000256" key="1">
    <source>
        <dbReference type="ARBA" id="ARBA00004167"/>
    </source>
</evidence>
<keyword evidence="4 6" id="KW-1133">Transmembrane helix</keyword>
<evidence type="ECO:0000256" key="5">
    <source>
        <dbReference type="ARBA" id="ARBA00023136"/>
    </source>
</evidence>
<dbReference type="InterPro" id="IPR023353">
    <property type="entry name" value="LemA-like_dom_sf"/>
</dbReference>
<evidence type="ECO:0000256" key="4">
    <source>
        <dbReference type="ARBA" id="ARBA00022989"/>
    </source>
</evidence>
<evidence type="ECO:0000313" key="7">
    <source>
        <dbReference type="EMBL" id="MBF8455559.1"/>
    </source>
</evidence>
<keyword evidence="3 6" id="KW-0812">Transmembrane</keyword>
<sequence length="174" mass="20139">MNNITSTLIIIILSASFLFYVIGIYNKLVMLKNNVEKAFSNIDVILKQRADEIPNLVSVVKGYKIYEQELLTKLVELRSSYATSQTSNEKTMISNNTSKALSQIFAVSENYPELLANKNFLELQFRISNLEDIVADRREFFNENISIYNIAVKEFPTIIFAKLFNYREKNFLKI</sequence>
<proteinExistence type="inferred from homology"/>
<organism evidence="7 8">
    <name type="scientific">Kaistella gelatinilytica</name>
    <dbReference type="NCBI Taxonomy" id="2787636"/>
    <lineage>
        <taxon>Bacteria</taxon>
        <taxon>Pseudomonadati</taxon>
        <taxon>Bacteroidota</taxon>
        <taxon>Flavobacteriia</taxon>
        <taxon>Flavobacteriales</taxon>
        <taxon>Weeksellaceae</taxon>
        <taxon>Chryseobacterium group</taxon>
        <taxon>Kaistella</taxon>
    </lineage>
</organism>
<dbReference type="PANTHER" id="PTHR34478">
    <property type="entry name" value="PROTEIN LEMA"/>
    <property type="match status" value="1"/>
</dbReference>
<comment type="similarity">
    <text evidence="2">Belongs to the LemA family.</text>
</comment>
<dbReference type="EMBL" id="JADPVI010000001">
    <property type="protein sequence ID" value="MBF8455559.1"/>
    <property type="molecule type" value="Genomic_DNA"/>
</dbReference>
<protein>
    <submittedName>
        <fullName evidence="7">LemA family protein</fullName>
    </submittedName>
</protein>
<name>A0ABS0F770_9FLAO</name>
<dbReference type="PANTHER" id="PTHR34478:SF1">
    <property type="entry name" value="PROTEIN LEMA"/>
    <property type="match status" value="1"/>
</dbReference>
<keyword evidence="5 6" id="KW-0472">Membrane</keyword>
<feature type="transmembrane region" description="Helical" evidence="6">
    <location>
        <begin position="6"/>
        <end position="25"/>
    </location>
</feature>
<keyword evidence="8" id="KW-1185">Reference proteome</keyword>
<reference evidence="7 8" key="1">
    <citation type="submission" date="2020-11" db="EMBL/GenBank/DDBJ databases">
        <title>Kaistella gelatinilytica sp. nov., a flavobacterium isolated from Antarctic Soil.</title>
        <authorList>
            <person name="Li J."/>
        </authorList>
    </citation>
    <scope>NUCLEOTIDE SEQUENCE [LARGE SCALE GENOMIC DNA]</scope>
    <source>
        <strain evidence="7 8">G5-32</strain>
    </source>
</reference>
<comment type="subcellular location">
    <subcellularLocation>
        <location evidence="1">Membrane</location>
        <topology evidence="1">Single-pass membrane protein</topology>
    </subcellularLocation>
</comment>
<gene>
    <name evidence="7" type="ORF">IV494_00050</name>
</gene>
<dbReference type="InterPro" id="IPR007156">
    <property type="entry name" value="MamQ_LemA"/>
</dbReference>
<evidence type="ECO:0000256" key="3">
    <source>
        <dbReference type="ARBA" id="ARBA00022692"/>
    </source>
</evidence>
<evidence type="ECO:0000256" key="6">
    <source>
        <dbReference type="SAM" id="Phobius"/>
    </source>
</evidence>
<evidence type="ECO:0000313" key="8">
    <source>
        <dbReference type="Proteomes" id="UP000660070"/>
    </source>
</evidence>
<dbReference type="Proteomes" id="UP000660070">
    <property type="component" value="Unassembled WGS sequence"/>
</dbReference>